<dbReference type="Proteomes" id="UP000306196">
    <property type="component" value="Unassembled WGS sequence"/>
</dbReference>
<dbReference type="EC" id="2.1.2.10" evidence="2 7"/>
<accession>A0A5R8KDD6</accession>
<dbReference type="Pfam" id="PF01571">
    <property type="entry name" value="GCV_T"/>
    <property type="match status" value="1"/>
</dbReference>
<dbReference type="EMBL" id="VAUV01000009">
    <property type="protein sequence ID" value="TLD70303.1"/>
    <property type="molecule type" value="Genomic_DNA"/>
</dbReference>
<protein>
    <recommendedName>
        <fullName evidence="2 7">Aminomethyltransferase</fullName>
        <ecNumber evidence="2 7">2.1.2.10</ecNumber>
    </recommendedName>
    <alternativeName>
        <fullName evidence="5 7">Glycine cleavage system T protein</fullName>
    </alternativeName>
</protein>
<dbReference type="PIRSF" id="PIRSF006487">
    <property type="entry name" value="GcvT"/>
    <property type="match status" value="1"/>
</dbReference>
<dbReference type="Pfam" id="PF08669">
    <property type="entry name" value="GCV_T_C"/>
    <property type="match status" value="1"/>
</dbReference>
<dbReference type="InterPro" id="IPR027266">
    <property type="entry name" value="TrmE/GcvT-like"/>
</dbReference>
<dbReference type="PANTHER" id="PTHR43757:SF2">
    <property type="entry name" value="AMINOMETHYLTRANSFERASE, MITOCHONDRIAL"/>
    <property type="match status" value="1"/>
</dbReference>
<keyword evidence="4 7" id="KW-0808">Transferase</keyword>
<dbReference type="OrthoDB" id="9774591at2"/>
<evidence type="ECO:0000313" key="11">
    <source>
        <dbReference type="EMBL" id="TLD70303.1"/>
    </source>
</evidence>
<dbReference type="PANTHER" id="PTHR43757">
    <property type="entry name" value="AMINOMETHYLTRANSFERASE"/>
    <property type="match status" value="1"/>
</dbReference>
<dbReference type="GO" id="GO:0008483">
    <property type="term" value="F:transaminase activity"/>
    <property type="evidence" value="ECO:0007669"/>
    <property type="project" value="UniProtKB-KW"/>
</dbReference>
<keyword evidence="3 7" id="KW-0032">Aminotransferase</keyword>
<evidence type="ECO:0000313" key="12">
    <source>
        <dbReference type="Proteomes" id="UP000306196"/>
    </source>
</evidence>
<dbReference type="AlphaFoldDB" id="A0A5R8KDD6"/>
<dbReference type="NCBIfam" id="TIGR00528">
    <property type="entry name" value="gcvT"/>
    <property type="match status" value="1"/>
</dbReference>
<comment type="subunit">
    <text evidence="7">The glycine cleavage system is composed of four proteins: P, T, L and H.</text>
</comment>
<feature type="binding site" evidence="8">
    <location>
        <position position="206"/>
    </location>
    <ligand>
        <name>substrate</name>
    </ligand>
</feature>
<dbReference type="SUPFAM" id="SSF101790">
    <property type="entry name" value="Aminomethyltransferase beta-barrel domain"/>
    <property type="match status" value="1"/>
</dbReference>
<dbReference type="InterPro" id="IPR013977">
    <property type="entry name" value="GcvT_C"/>
</dbReference>
<evidence type="ECO:0000256" key="2">
    <source>
        <dbReference type="ARBA" id="ARBA00012616"/>
    </source>
</evidence>
<dbReference type="InterPro" id="IPR029043">
    <property type="entry name" value="GcvT/YgfZ_C"/>
</dbReference>
<evidence type="ECO:0000259" key="10">
    <source>
        <dbReference type="Pfam" id="PF08669"/>
    </source>
</evidence>
<evidence type="ECO:0000256" key="5">
    <source>
        <dbReference type="ARBA" id="ARBA00031395"/>
    </source>
</evidence>
<comment type="similarity">
    <text evidence="1 7">Belongs to the GcvT family.</text>
</comment>
<dbReference type="InterPro" id="IPR022903">
    <property type="entry name" value="GcvT_bac"/>
</dbReference>
<evidence type="ECO:0000256" key="4">
    <source>
        <dbReference type="ARBA" id="ARBA00022679"/>
    </source>
</evidence>
<dbReference type="GO" id="GO:0005829">
    <property type="term" value="C:cytosol"/>
    <property type="evidence" value="ECO:0007669"/>
    <property type="project" value="TreeGrafter"/>
</dbReference>
<organism evidence="11 12">
    <name type="scientific">Phragmitibacter flavus</name>
    <dbReference type="NCBI Taxonomy" id="2576071"/>
    <lineage>
        <taxon>Bacteria</taxon>
        <taxon>Pseudomonadati</taxon>
        <taxon>Verrucomicrobiota</taxon>
        <taxon>Verrucomicrobiia</taxon>
        <taxon>Verrucomicrobiales</taxon>
        <taxon>Verrucomicrobiaceae</taxon>
        <taxon>Phragmitibacter</taxon>
    </lineage>
</organism>
<proteinExistence type="inferred from homology"/>
<dbReference type="GO" id="GO:0004047">
    <property type="term" value="F:aminomethyltransferase activity"/>
    <property type="evidence" value="ECO:0007669"/>
    <property type="project" value="UniProtKB-UniRule"/>
</dbReference>
<evidence type="ECO:0000256" key="3">
    <source>
        <dbReference type="ARBA" id="ARBA00022576"/>
    </source>
</evidence>
<evidence type="ECO:0000256" key="8">
    <source>
        <dbReference type="PIRSR" id="PIRSR006487-1"/>
    </source>
</evidence>
<dbReference type="HAMAP" id="MF_00259">
    <property type="entry name" value="GcvT"/>
    <property type="match status" value="1"/>
</dbReference>
<dbReference type="RefSeq" id="WP_138086902.1">
    <property type="nucleotide sequence ID" value="NZ_VAUV01000009.1"/>
</dbReference>
<evidence type="ECO:0000259" key="9">
    <source>
        <dbReference type="Pfam" id="PF01571"/>
    </source>
</evidence>
<keyword evidence="11" id="KW-0489">Methyltransferase</keyword>
<evidence type="ECO:0000256" key="7">
    <source>
        <dbReference type="HAMAP-Rule" id="MF_00259"/>
    </source>
</evidence>
<gene>
    <name evidence="7 11" type="primary">gcvT</name>
    <name evidence="11" type="ORF">FEM03_14050</name>
</gene>
<feature type="domain" description="Aminomethyltransferase C-terminal" evidence="10">
    <location>
        <begin position="293"/>
        <end position="369"/>
    </location>
</feature>
<dbReference type="GO" id="GO:0032259">
    <property type="term" value="P:methylation"/>
    <property type="evidence" value="ECO:0007669"/>
    <property type="project" value="UniProtKB-KW"/>
</dbReference>
<dbReference type="NCBIfam" id="NF001567">
    <property type="entry name" value="PRK00389.1"/>
    <property type="match status" value="1"/>
</dbReference>
<reference evidence="11 12" key="1">
    <citation type="submission" date="2019-05" db="EMBL/GenBank/DDBJ databases">
        <title>Verrucobacter flavum gen. nov., sp. nov. a new member of the family Verrucomicrobiaceae.</title>
        <authorList>
            <person name="Szuroczki S."/>
            <person name="Abbaszade G."/>
            <person name="Szabo A."/>
            <person name="Felfoldi T."/>
            <person name="Schumann P."/>
            <person name="Boka K."/>
            <person name="Keki Z."/>
            <person name="Toumi M."/>
            <person name="Toth E."/>
        </authorList>
    </citation>
    <scope>NUCLEOTIDE SEQUENCE [LARGE SCALE GENOMIC DNA]</scope>
    <source>
        <strain evidence="11 12">MG-N-17</strain>
    </source>
</reference>
<dbReference type="Gene3D" id="3.30.1360.120">
    <property type="entry name" value="Probable tRNA modification gtpase trme, domain 1"/>
    <property type="match status" value="1"/>
</dbReference>
<dbReference type="InterPro" id="IPR006223">
    <property type="entry name" value="GcvT"/>
</dbReference>
<dbReference type="InterPro" id="IPR006222">
    <property type="entry name" value="GCVT_N"/>
</dbReference>
<feature type="domain" description="GCVT N-terminal" evidence="9">
    <location>
        <begin position="16"/>
        <end position="273"/>
    </location>
</feature>
<dbReference type="GO" id="GO:0019464">
    <property type="term" value="P:glycine decarboxylation via glycine cleavage system"/>
    <property type="evidence" value="ECO:0007669"/>
    <property type="project" value="UniProtKB-UniRule"/>
</dbReference>
<dbReference type="SUPFAM" id="SSF103025">
    <property type="entry name" value="Folate-binding domain"/>
    <property type="match status" value="1"/>
</dbReference>
<dbReference type="InterPro" id="IPR028896">
    <property type="entry name" value="GcvT/YgfZ/DmdA"/>
</dbReference>
<evidence type="ECO:0000256" key="1">
    <source>
        <dbReference type="ARBA" id="ARBA00008609"/>
    </source>
</evidence>
<comment type="caution">
    <text evidence="11">The sequence shown here is derived from an EMBL/GenBank/DDBJ whole genome shotgun (WGS) entry which is preliminary data.</text>
</comment>
<comment type="catalytic activity">
    <reaction evidence="6 7">
        <text>N(6)-[(R)-S(8)-aminomethyldihydrolipoyl]-L-lysyl-[protein] + (6S)-5,6,7,8-tetrahydrofolate = N(6)-[(R)-dihydrolipoyl]-L-lysyl-[protein] + (6R)-5,10-methylene-5,6,7,8-tetrahydrofolate + NH4(+)</text>
        <dbReference type="Rhea" id="RHEA:16945"/>
        <dbReference type="Rhea" id="RHEA-COMP:10475"/>
        <dbReference type="Rhea" id="RHEA-COMP:10492"/>
        <dbReference type="ChEBI" id="CHEBI:15636"/>
        <dbReference type="ChEBI" id="CHEBI:28938"/>
        <dbReference type="ChEBI" id="CHEBI:57453"/>
        <dbReference type="ChEBI" id="CHEBI:83100"/>
        <dbReference type="ChEBI" id="CHEBI:83143"/>
        <dbReference type="EC" id="2.1.2.10"/>
    </reaction>
</comment>
<evidence type="ECO:0000256" key="6">
    <source>
        <dbReference type="ARBA" id="ARBA00047665"/>
    </source>
</evidence>
<comment type="function">
    <text evidence="7">The glycine cleavage system catalyzes the degradation of glycine.</text>
</comment>
<keyword evidence="12" id="KW-1185">Reference proteome</keyword>
<sequence>MFATVSDTADLKRSPLHAAHLKLAARMVPFAGWEMPVQYSGIVEEHKAVRANVGVFDISHMGQFLVSGADAQVFLNRALTNDISVLAPGQGQYTLLLNDQGGVIDDLIAYRLDSELYYLVVNASMIDPDRERLLSLLDPSADIALLDLSPATGGLAIQGPKSAETLSRVLPDVAFPERNTIQVVNTPEGQTVTLCGTGYTGEKGFEFFAPAEHITFWFEKFVEAAQAEGGMPTGLGCRDTLRLEMGYPLNGNDLSPDKTPLEAGLGFFVSMGKPDFAGKSALETQKNHGLPGKLTGFRMTAPSPPPRAHYPVLHDGQPIGEICSGGLSPTLGQGIGMAYLPLPLAKPGTPLQIEIRGRQYAAETVKKPFHQPSNT</sequence>
<dbReference type="GO" id="GO:0005960">
    <property type="term" value="C:glycine cleavage complex"/>
    <property type="evidence" value="ECO:0007669"/>
    <property type="project" value="InterPro"/>
</dbReference>
<name>A0A5R8KDD6_9BACT</name>
<dbReference type="GO" id="GO:0008168">
    <property type="term" value="F:methyltransferase activity"/>
    <property type="evidence" value="ECO:0007669"/>
    <property type="project" value="UniProtKB-KW"/>
</dbReference>